<dbReference type="EMBL" id="BHEO01000002">
    <property type="protein sequence ID" value="GBU03820.1"/>
    <property type="molecule type" value="Genomic_DNA"/>
</dbReference>
<dbReference type="EMBL" id="SLZV01000026">
    <property type="protein sequence ID" value="TCS64435.1"/>
    <property type="molecule type" value="Genomic_DNA"/>
</dbReference>
<reference evidence="9 13" key="1">
    <citation type="journal article" date="2018" name="Int. J. Syst. Evol. Microbiol.">
        <title>Draft Genome Sequence of Faecalimonas umbilicata JCM 30896T, an Acetate-Producing Bacterium Isolated from Human Feces.</title>
        <authorList>
            <person name="Sakamoto M."/>
            <person name="Ikeyama N."/>
            <person name="Yuki M."/>
            <person name="Ohkuma M."/>
        </authorList>
    </citation>
    <scope>NUCLEOTIDE SEQUENCE [LARGE SCALE GENOMIC DNA]</scope>
    <source>
        <strain evidence="9 13">EGH7</strain>
    </source>
</reference>
<comment type="subcellular location">
    <subcellularLocation>
        <location evidence="1">Membrane</location>
        <topology evidence="1">Multi-pass membrane protein</topology>
    </subcellularLocation>
</comment>
<evidence type="ECO:0000256" key="2">
    <source>
        <dbReference type="ARBA" id="ARBA00009045"/>
    </source>
</evidence>
<dbReference type="SUPFAM" id="SSF144091">
    <property type="entry name" value="Rhomboid-like"/>
    <property type="match status" value="1"/>
</dbReference>
<dbReference type="InterPro" id="IPR035952">
    <property type="entry name" value="Rhomboid-like_sf"/>
</dbReference>
<feature type="transmembrane region" description="Helical" evidence="7">
    <location>
        <begin position="151"/>
        <end position="167"/>
    </location>
</feature>
<dbReference type="PANTHER" id="PTHR43731">
    <property type="entry name" value="RHOMBOID PROTEASE"/>
    <property type="match status" value="1"/>
</dbReference>
<comment type="caution">
    <text evidence="11">The sequence shown here is derived from an EMBL/GenBank/DDBJ whole genome shotgun (WGS) entry which is preliminary data.</text>
</comment>
<dbReference type="GO" id="GO:0006508">
    <property type="term" value="P:proteolysis"/>
    <property type="evidence" value="ECO:0007669"/>
    <property type="project" value="UniProtKB-KW"/>
</dbReference>
<keyword evidence="5 7" id="KW-1133">Transmembrane helix</keyword>
<accession>A0A4R3JG16</accession>
<evidence type="ECO:0000256" key="3">
    <source>
        <dbReference type="ARBA" id="ARBA00022692"/>
    </source>
</evidence>
<feature type="transmembrane region" description="Helical" evidence="7">
    <location>
        <begin position="93"/>
        <end position="112"/>
    </location>
</feature>
<dbReference type="InterPro" id="IPR050925">
    <property type="entry name" value="Rhomboid_protease_S54"/>
</dbReference>
<keyword evidence="11" id="KW-0645">Protease</keyword>
<keyword evidence="4" id="KW-0378">Hydrolase</keyword>
<dbReference type="Proteomes" id="UP000702954">
    <property type="component" value="Unassembled WGS sequence"/>
</dbReference>
<keyword evidence="3 7" id="KW-0812">Transmembrane</keyword>
<protein>
    <submittedName>
        <fullName evidence="11">Rhomboid protease GluP</fullName>
    </submittedName>
</protein>
<dbReference type="AlphaFoldDB" id="A0A4R3JG16"/>
<dbReference type="Gene3D" id="1.20.1540.10">
    <property type="entry name" value="Rhomboid-like"/>
    <property type="match status" value="1"/>
</dbReference>
<evidence type="ECO:0000313" key="12">
    <source>
        <dbReference type="Proteomes" id="UP000294613"/>
    </source>
</evidence>
<dbReference type="RefSeq" id="WP_116440865.1">
    <property type="nucleotide sequence ID" value="NZ_BHEO01000001.1"/>
</dbReference>
<feature type="transmembrane region" description="Helical" evidence="7">
    <location>
        <begin position="60"/>
        <end position="81"/>
    </location>
</feature>
<dbReference type="GO" id="GO:0016020">
    <property type="term" value="C:membrane"/>
    <property type="evidence" value="ECO:0007669"/>
    <property type="project" value="UniProtKB-SubCell"/>
</dbReference>
<feature type="domain" description="Peptidase S54 rhomboid" evidence="8">
    <location>
        <begin position="51"/>
        <end position="191"/>
    </location>
</feature>
<evidence type="ECO:0000313" key="9">
    <source>
        <dbReference type="EMBL" id="GBU03473.1"/>
    </source>
</evidence>
<evidence type="ECO:0000256" key="6">
    <source>
        <dbReference type="ARBA" id="ARBA00023136"/>
    </source>
</evidence>
<evidence type="ECO:0000256" key="5">
    <source>
        <dbReference type="ARBA" id="ARBA00022989"/>
    </source>
</evidence>
<evidence type="ECO:0000256" key="4">
    <source>
        <dbReference type="ARBA" id="ARBA00022801"/>
    </source>
</evidence>
<feature type="transmembrane region" description="Helical" evidence="7">
    <location>
        <begin position="173"/>
        <end position="190"/>
    </location>
</feature>
<dbReference type="Pfam" id="PF01694">
    <property type="entry name" value="Rhomboid"/>
    <property type="match status" value="1"/>
</dbReference>
<organism evidence="11 12">
    <name type="scientific">Faecalimonas umbilicata</name>
    <dbReference type="NCBI Taxonomy" id="1912855"/>
    <lineage>
        <taxon>Bacteria</taxon>
        <taxon>Bacillati</taxon>
        <taxon>Bacillota</taxon>
        <taxon>Clostridia</taxon>
        <taxon>Lachnospirales</taxon>
        <taxon>Lachnospiraceae</taxon>
        <taxon>Faecalimonas</taxon>
    </lineage>
</organism>
<proteinExistence type="inferred from homology"/>
<reference evidence="11 12" key="2">
    <citation type="submission" date="2019-03" db="EMBL/GenBank/DDBJ databases">
        <title>Genomic Encyclopedia of Type Strains, Phase IV (KMG-IV): sequencing the most valuable type-strain genomes for metagenomic binning, comparative biology and taxonomic classification.</title>
        <authorList>
            <person name="Goeker M."/>
        </authorList>
    </citation>
    <scope>NUCLEOTIDE SEQUENCE [LARGE SCALE GENOMIC DNA]</scope>
    <source>
        <strain evidence="11 12">DSM 103426</strain>
    </source>
</reference>
<dbReference type="GO" id="GO:0004252">
    <property type="term" value="F:serine-type endopeptidase activity"/>
    <property type="evidence" value="ECO:0007669"/>
    <property type="project" value="InterPro"/>
</dbReference>
<dbReference type="EMBL" id="BHEO01000001">
    <property type="protein sequence ID" value="GBU03473.1"/>
    <property type="molecule type" value="Genomic_DNA"/>
</dbReference>
<keyword evidence="13" id="KW-1185">Reference proteome</keyword>
<evidence type="ECO:0000256" key="7">
    <source>
        <dbReference type="SAM" id="Phobius"/>
    </source>
</evidence>
<name>A0A4R3JG16_9FIRM</name>
<evidence type="ECO:0000256" key="1">
    <source>
        <dbReference type="ARBA" id="ARBA00004141"/>
    </source>
</evidence>
<dbReference type="PANTHER" id="PTHR43731:SF14">
    <property type="entry name" value="PRESENILIN-ASSOCIATED RHOMBOID-LIKE PROTEIN, MITOCHONDRIAL"/>
    <property type="match status" value="1"/>
</dbReference>
<evidence type="ECO:0000313" key="11">
    <source>
        <dbReference type="EMBL" id="TCS64435.1"/>
    </source>
</evidence>
<gene>
    <name evidence="11" type="ORF">EDD74_12644</name>
    <name evidence="9" type="ORF">FAEUMB_00140</name>
    <name evidence="10" type="ORF">FAEUMB_03610</name>
</gene>
<feature type="transmembrane region" description="Helical" evidence="7">
    <location>
        <begin position="7"/>
        <end position="26"/>
    </location>
</feature>
<comment type="similarity">
    <text evidence="2">Belongs to the peptidase S54 family.</text>
</comment>
<feature type="transmembrane region" description="Helical" evidence="7">
    <location>
        <begin position="118"/>
        <end position="139"/>
    </location>
</feature>
<keyword evidence="6 7" id="KW-0472">Membrane</keyword>
<evidence type="ECO:0000313" key="10">
    <source>
        <dbReference type="EMBL" id="GBU03820.1"/>
    </source>
</evidence>
<dbReference type="Proteomes" id="UP000294613">
    <property type="component" value="Unassembled WGS sequence"/>
</dbReference>
<evidence type="ECO:0000313" key="13">
    <source>
        <dbReference type="Proteomes" id="UP000702954"/>
    </source>
</evidence>
<dbReference type="InterPro" id="IPR022764">
    <property type="entry name" value="Peptidase_S54_rhomboid_dom"/>
</dbReference>
<sequence>MKQEKKAVCTIAMIVINITIFLVLSFQGMTEDGIFMFHHGAMYVPSMLEDGEYYRLFTSMFLHFGFEHLMNNMFILGVIGWNLELEIGKWKYLAVYLLSGLMGNLLSAWMDIQTGEYAISAGASGAIFGVIGALFYVALRNRGRIGNISSRGLAFMVLCSLYLGFTSKGVDNSAHIGGVISGILLAAILYHKKKYPNGRDSQLKEEAKL</sequence>
<evidence type="ECO:0000259" key="8">
    <source>
        <dbReference type="Pfam" id="PF01694"/>
    </source>
</evidence>